<dbReference type="AlphaFoldDB" id="A0A1I7H5Y0"/>
<protein>
    <submittedName>
        <fullName evidence="1">Uncharacterized protein</fullName>
    </submittedName>
</protein>
<keyword evidence="2" id="KW-1185">Reference proteome</keyword>
<organism evidence="1 2">
    <name type="scientific">Xenorhabdus koppenhoeferi</name>
    <dbReference type="NCBI Taxonomy" id="351659"/>
    <lineage>
        <taxon>Bacteria</taxon>
        <taxon>Pseudomonadati</taxon>
        <taxon>Pseudomonadota</taxon>
        <taxon>Gammaproteobacteria</taxon>
        <taxon>Enterobacterales</taxon>
        <taxon>Morganellaceae</taxon>
        <taxon>Xenorhabdus</taxon>
    </lineage>
</organism>
<proteinExistence type="predicted"/>
<dbReference type="Proteomes" id="UP000242496">
    <property type="component" value="Unassembled WGS sequence"/>
</dbReference>
<reference evidence="2" key="1">
    <citation type="submission" date="2016-10" db="EMBL/GenBank/DDBJ databases">
        <authorList>
            <person name="Varghese N."/>
            <person name="Submissions S."/>
        </authorList>
    </citation>
    <scope>NUCLEOTIDE SEQUENCE [LARGE SCALE GENOMIC DNA]</scope>
    <source>
        <strain evidence="2">DSM 18168</strain>
    </source>
</reference>
<evidence type="ECO:0000313" key="2">
    <source>
        <dbReference type="Proteomes" id="UP000242496"/>
    </source>
</evidence>
<gene>
    <name evidence="1" type="ORF">SAMN05421784_11186</name>
</gene>
<evidence type="ECO:0000313" key="1">
    <source>
        <dbReference type="EMBL" id="SFU56123.1"/>
    </source>
</evidence>
<name>A0A1I7H5Y0_9GAMM</name>
<dbReference type="OrthoDB" id="6624917at2"/>
<dbReference type="RefSeq" id="WP_041981948.1">
    <property type="nucleotide sequence ID" value="NZ_CAWRBG010000037.1"/>
</dbReference>
<accession>A0A1I7H5Y0</accession>
<dbReference type="EMBL" id="FPBJ01000011">
    <property type="protein sequence ID" value="SFU56123.1"/>
    <property type="molecule type" value="Genomic_DNA"/>
</dbReference>
<sequence length="100" mass="11943">MIIIRNTIMLTDEQENDLEYLKDVAMRKKFYAEFVVNLYNDTFKCNIFACARYIRGESDDKLKKAFDLMLDLAMQGIESQEYLGRDFIKSLIKFYELRES</sequence>